<feature type="domain" description="FF" evidence="12">
    <location>
        <begin position="729"/>
        <end position="784"/>
    </location>
</feature>
<feature type="compositionally biased region" description="Low complexity" evidence="10">
    <location>
        <begin position="556"/>
        <end position="567"/>
    </location>
</feature>
<dbReference type="PROSITE" id="PS51676">
    <property type="entry name" value="FF"/>
    <property type="match status" value="5"/>
</dbReference>
<evidence type="ECO:0000256" key="7">
    <source>
        <dbReference type="ARBA" id="ARBA00061317"/>
    </source>
</evidence>
<organism evidence="13 14">
    <name type="scientific">Sphenostylis stenocarpa</name>
    <dbReference type="NCBI Taxonomy" id="92480"/>
    <lineage>
        <taxon>Eukaryota</taxon>
        <taxon>Viridiplantae</taxon>
        <taxon>Streptophyta</taxon>
        <taxon>Embryophyta</taxon>
        <taxon>Tracheophyta</taxon>
        <taxon>Spermatophyta</taxon>
        <taxon>Magnoliopsida</taxon>
        <taxon>eudicotyledons</taxon>
        <taxon>Gunneridae</taxon>
        <taxon>Pentapetalae</taxon>
        <taxon>rosids</taxon>
        <taxon>fabids</taxon>
        <taxon>Fabales</taxon>
        <taxon>Fabaceae</taxon>
        <taxon>Papilionoideae</taxon>
        <taxon>50 kb inversion clade</taxon>
        <taxon>NPAAA clade</taxon>
        <taxon>indigoferoid/millettioid clade</taxon>
        <taxon>Phaseoleae</taxon>
        <taxon>Sphenostylis</taxon>
    </lineage>
</organism>
<evidence type="ECO:0000256" key="9">
    <source>
        <dbReference type="SAM" id="Coils"/>
    </source>
</evidence>
<evidence type="ECO:0000256" key="5">
    <source>
        <dbReference type="ARBA" id="ARBA00023242"/>
    </source>
</evidence>
<keyword evidence="2" id="KW-0507">mRNA processing</keyword>
<dbReference type="FunFam" id="1.10.10.440:FF:000013">
    <property type="entry name" value="pre-mRNA-processing protein 40A isoform X1"/>
    <property type="match status" value="1"/>
</dbReference>
<dbReference type="InterPro" id="IPR036020">
    <property type="entry name" value="WW_dom_sf"/>
</dbReference>
<comment type="similarity">
    <text evidence="7">Belongs to the PRPF40 family.</text>
</comment>
<feature type="domain" description="WW" evidence="11">
    <location>
        <begin position="449"/>
        <end position="482"/>
    </location>
</feature>
<dbReference type="CDD" id="cd00201">
    <property type="entry name" value="WW"/>
    <property type="match status" value="1"/>
</dbReference>
<dbReference type="Gene3D" id="1.10.10.440">
    <property type="entry name" value="FF domain"/>
    <property type="match status" value="5"/>
</dbReference>
<gene>
    <name evidence="13" type="ORF">AYBTSS11_LOCUS29466</name>
</gene>
<keyword evidence="5" id="KW-0539">Nucleus</keyword>
<dbReference type="InterPro" id="IPR039726">
    <property type="entry name" value="Prp40-like"/>
</dbReference>
<feature type="region of interest" description="Disordered" evidence="10">
    <location>
        <begin position="119"/>
        <end position="139"/>
    </location>
</feature>
<evidence type="ECO:0000256" key="3">
    <source>
        <dbReference type="ARBA" id="ARBA00022737"/>
    </source>
</evidence>
<feature type="compositionally biased region" description="Low complexity" evidence="10">
    <location>
        <begin position="75"/>
        <end position="89"/>
    </location>
</feature>
<feature type="domain" description="FF" evidence="12">
    <location>
        <begin position="889"/>
        <end position="952"/>
    </location>
</feature>
<feature type="region of interest" description="Disordered" evidence="10">
    <location>
        <begin position="605"/>
        <end position="649"/>
    </location>
</feature>
<feature type="domain" description="FF" evidence="12">
    <location>
        <begin position="1024"/>
        <end position="1079"/>
    </location>
</feature>
<feature type="compositionally biased region" description="Pro residues" evidence="10">
    <location>
        <begin position="90"/>
        <end position="99"/>
    </location>
</feature>
<dbReference type="FunFam" id="1.10.10.440:FF:000026">
    <property type="entry name" value="Pre-mRNA-processing protein 40A"/>
    <property type="match status" value="1"/>
</dbReference>
<feature type="domain" description="FF" evidence="12">
    <location>
        <begin position="817"/>
        <end position="871"/>
    </location>
</feature>
<dbReference type="FunFam" id="1.10.10.440:FF:000019">
    <property type="entry name" value="Pre-mRNA-processing protein 40A"/>
    <property type="match status" value="1"/>
</dbReference>
<dbReference type="GO" id="GO:0045292">
    <property type="term" value="P:mRNA cis splicing, via spliceosome"/>
    <property type="evidence" value="ECO:0007669"/>
    <property type="project" value="InterPro"/>
</dbReference>
<sequence>MSNNPQFPGLQPLRPPITGSVDPPRNYAPPMPVQFRPVVPAQQPQQFISIPSQHYQHHQHQPVGPGGVPMIGVGMPPQNQQPQFSQPIQQLPPRPSPQLPTPPQAIPMPVARPNMHIPSETMTPQPDTQAPNGYAPGLGGPGMPLSSSYTIAFTQFAASTYGQVQTNFNSTGQFQPVPQIQTLTGSSSQAMTIGATIQSNGGGQPLVTTVMPSATIVQPQLAKNGPTDWIEHTTATGRNWTYVADPIKWEMALWTSGFASLKVSVYLGTRGENDTLPVDFNCHDCNVKSCNVCGSCCKAWESTSNQEMTCAPLTGIFTANRYIAKISASLSRVVSLYMLCYSIERMLPIVICLEQLYCKKMGVDLISLFGCIAMAHTLELGFSAMAAICAFVYGLLYSFLYTICSLGRSVIGKMDIDNIAGEMNSCPYKVCSVGRIVHGKIDLIKLPRVDESTNWKEYISPDGRKYFYNKVTKESKWLIPEELKLAREQVEKAIVSGPHSEALLNSHPQPSPVPSVAEATLNADNLSLASQREPSSPVSVAPVVTTSISNLQSEMPSGPSTSPSATPINGTKVDELEAPVNTVTPSDSSVGSDKAVVTDISTAITPMRDASNDSGQDTLGSADGVPAEDREDGKTDSIGDKSNHVAAETKTLEPETIVFANKMEAKDAFKALLESVNVGSDWTWDRAMRLIINDKRYGVLKTLGERKQAFNEYLNQRKKYEAEEKRMKQKKAREDFKKMLEESTDLTSSTRWSKAVSIFENDERFKAVERDRDRRDMFESFLEELLNKTDDNDDSVFDRLGLPYSYDHERARVQEERKRNVTEYRRFLESCDFIKANTQWRKVQERLEADERCSCLEKIDRLEIFQDYLHDLAKEEEEQKKIQKEELRKTERKNRDEFRKLMEEHIASGILSAKTHWRDYYTKVKDLHAYVAVASNTSGSTPKDLFEDVAEELEKQYHEEKSRIKDAVKLAKITLLSTWTFEDFKSALSKDIGPSSISDFNLKLVFDELLERVKEKEEKEAKKRKRLTDDFFHLLYSTKDITVSSKWEEGRPLVEESQEFRSIGDESLCKEVFEEYIAQLKEEAKESERKRKEERLLLIFLQVKKEKDREERERRKGKQRREKEGGGERGKDEAHKKDKTDSDSMELTEIQSSKENKRSEDDNRKQRKQRHSPEHEMDKEKTKKSHGHGSDRKKSKRRASGHESDEGRHKRHKRDHRREGEHGDLEDGEFGDGVDRW</sequence>
<dbReference type="PANTHER" id="PTHR11864:SF33">
    <property type="entry name" value="PRE-MRNA-PROCESSING PROTEIN 40B"/>
    <property type="match status" value="1"/>
</dbReference>
<dbReference type="FunFam" id="1.10.10.440:FF:000024">
    <property type="entry name" value="Pre-mRNA-processing protein 40A"/>
    <property type="match status" value="1"/>
</dbReference>
<dbReference type="AlphaFoldDB" id="A0AA87B7L0"/>
<comment type="subunit">
    <text evidence="8">Interacts (via the WW domains) with the phosphorylated C-terminal domain of NRPB1 (via CTD domain).</text>
</comment>
<evidence type="ECO:0000256" key="8">
    <source>
        <dbReference type="ARBA" id="ARBA00064817"/>
    </source>
</evidence>
<protein>
    <submittedName>
        <fullName evidence="13">Uncharacterized protein</fullName>
    </submittedName>
</protein>
<dbReference type="InterPro" id="IPR001202">
    <property type="entry name" value="WW_dom"/>
</dbReference>
<feature type="region of interest" description="Disordered" evidence="10">
    <location>
        <begin position="551"/>
        <end position="571"/>
    </location>
</feature>
<feature type="compositionally biased region" description="Basic and acidic residues" evidence="10">
    <location>
        <begin position="627"/>
        <end position="643"/>
    </location>
</feature>
<feature type="compositionally biased region" description="Basic and acidic residues" evidence="10">
    <location>
        <begin position="1152"/>
        <end position="1164"/>
    </location>
</feature>
<comment type="function">
    <text evidence="6">Binds the phosphorylated C-terminal domain (CTD) of the largest subunit of RNA polymerase II and functions as a scaffold for RNA processing machineries. May be involved in pre-mRNA splicing.</text>
</comment>
<reference evidence="13" key="1">
    <citation type="submission" date="2023-10" db="EMBL/GenBank/DDBJ databases">
        <authorList>
            <person name="Domelevo Entfellner J.-B."/>
        </authorList>
    </citation>
    <scope>NUCLEOTIDE SEQUENCE</scope>
</reference>
<keyword evidence="4" id="KW-0508">mRNA splicing</keyword>
<feature type="coiled-coil region" evidence="9">
    <location>
        <begin position="865"/>
        <end position="904"/>
    </location>
</feature>
<feature type="compositionally biased region" description="Basic residues" evidence="10">
    <location>
        <begin position="1182"/>
        <end position="1199"/>
    </location>
</feature>
<dbReference type="PROSITE" id="PS50020">
    <property type="entry name" value="WW_DOMAIN_2"/>
    <property type="match status" value="1"/>
</dbReference>
<evidence type="ECO:0000313" key="14">
    <source>
        <dbReference type="Proteomes" id="UP001189624"/>
    </source>
</evidence>
<keyword evidence="9" id="KW-0175">Coiled coil</keyword>
<feature type="coiled-coil region" evidence="9">
    <location>
        <begin position="1070"/>
        <end position="1097"/>
    </location>
</feature>
<feature type="compositionally biased region" description="Polar residues" evidence="10">
    <location>
        <begin position="120"/>
        <end position="131"/>
    </location>
</feature>
<dbReference type="Proteomes" id="UP001189624">
    <property type="component" value="Chromosome 10"/>
</dbReference>
<dbReference type="Pfam" id="PF00397">
    <property type="entry name" value="WW"/>
    <property type="match status" value="1"/>
</dbReference>
<keyword evidence="3" id="KW-0677">Repeat</keyword>
<feature type="region of interest" description="Disordered" evidence="10">
    <location>
        <begin position="1108"/>
        <end position="1237"/>
    </location>
</feature>
<dbReference type="InterPro" id="IPR002713">
    <property type="entry name" value="FF_domain"/>
</dbReference>
<dbReference type="Pfam" id="PF01846">
    <property type="entry name" value="FF"/>
    <property type="match status" value="5"/>
</dbReference>
<evidence type="ECO:0000259" key="12">
    <source>
        <dbReference type="PROSITE" id="PS51676"/>
    </source>
</evidence>
<feature type="region of interest" description="Disordered" evidence="10">
    <location>
        <begin position="1"/>
        <end position="28"/>
    </location>
</feature>
<dbReference type="Pfam" id="PF25432">
    <property type="entry name" value="FF_PRPF40A"/>
    <property type="match status" value="1"/>
</dbReference>
<evidence type="ECO:0000256" key="6">
    <source>
        <dbReference type="ARBA" id="ARBA00056384"/>
    </source>
</evidence>
<dbReference type="Gramene" id="rna-AYBTSS11_LOCUS29466">
    <property type="protein sequence ID" value="CAJ1977313.1"/>
    <property type="gene ID" value="gene-AYBTSS11_LOCUS29466"/>
</dbReference>
<dbReference type="GO" id="GO:0005685">
    <property type="term" value="C:U1 snRNP"/>
    <property type="evidence" value="ECO:0007669"/>
    <property type="project" value="TreeGrafter"/>
</dbReference>
<dbReference type="InterPro" id="IPR036517">
    <property type="entry name" value="FF_domain_sf"/>
</dbReference>
<evidence type="ECO:0000256" key="10">
    <source>
        <dbReference type="SAM" id="MobiDB-lite"/>
    </source>
</evidence>
<dbReference type="EMBL" id="OY731407">
    <property type="protein sequence ID" value="CAJ1977313.1"/>
    <property type="molecule type" value="Genomic_DNA"/>
</dbReference>
<dbReference type="GO" id="GO:0071004">
    <property type="term" value="C:U2-type prespliceosome"/>
    <property type="evidence" value="ECO:0007669"/>
    <property type="project" value="TreeGrafter"/>
</dbReference>
<feature type="region of interest" description="Disordered" evidence="10">
    <location>
        <begin position="75"/>
        <end position="99"/>
    </location>
</feature>
<feature type="compositionally biased region" description="Acidic residues" evidence="10">
    <location>
        <begin position="1226"/>
        <end position="1237"/>
    </location>
</feature>
<evidence type="ECO:0000256" key="2">
    <source>
        <dbReference type="ARBA" id="ARBA00022664"/>
    </source>
</evidence>
<feature type="coiled-coil region" evidence="9">
    <location>
        <begin position="943"/>
        <end position="970"/>
    </location>
</feature>
<keyword evidence="14" id="KW-1185">Reference proteome</keyword>
<dbReference type="FunFam" id="1.10.10.440:FF:000022">
    <property type="entry name" value="Pre-mRNA-processing protein 40A"/>
    <property type="match status" value="1"/>
</dbReference>
<name>A0AA87B7L0_9FABA</name>
<dbReference type="SUPFAM" id="SSF51045">
    <property type="entry name" value="WW domain"/>
    <property type="match status" value="1"/>
</dbReference>
<dbReference type="SMART" id="SM00456">
    <property type="entry name" value="WW"/>
    <property type="match status" value="1"/>
</dbReference>
<dbReference type="PANTHER" id="PTHR11864">
    <property type="entry name" value="PRE-MRNA-PROCESSING PROTEIN PRP40"/>
    <property type="match status" value="1"/>
</dbReference>
<feature type="coiled-coil region" evidence="9">
    <location>
        <begin position="710"/>
        <end position="742"/>
    </location>
</feature>
<comment type="subcellular location">
    <subcellularLocation>
        <location evidence="1">Nucleus</location>
    </subcellularLocation>
</comment>
<feature type="domain" description="FF" evidence="12">
    <location>
        <begin position="662"/>
        <end position="716"/>
    </location>
</feature>
<accession>A0AA87B7L0</accession>
<dbReference type="GO" id="GO:0003723">
    <property type="term" value="F:RNA binding"/>
    <property type="evidence" value="ECO:0007669"/>
    <property type="project" value="TreeGrafter"/>
</dbReference>
<dbReference type="SMART" id="SM00441">
    <property type="entry name" value="FF"/>
    <property type="match status" value="5"/>
</dbReference>
<evidence type="ECO:0000259" key="11">
    <source>
        <dbReference type="PROSITE" id="PS50020"/>
    </source>
</evidence>
<dbReference type="Gene3D" id="2.20.70.10">
    <property type="match status" value="1"/>
</dbReference>
<evidence type="ECO:0000256" key="1">
    <source>
        <dbReference type="ARBA" id="ARBA00004123"/>
    </source>
</evidence>
<dbReference type="GO" id="GO:0070063">
    <property type="term" value="F:RNA polymerase binding"/>
    <property type="evidence" value="ECO:0007669"/>
    <property type="project" value="EnsemblPlants"/>
</dbReference>
<evidence type="ECO:0000313" key="13">
    <source>
        <dbReference type="EMBL" id="CAJ1977313.1"/>
    </source>
</evidence>
<dbReference type="SUPFAM" id="SSF81698">
    <property type="entry name" value="FF domain"/>
    <property type="match status" value="5"/>
</dbReference>
<proteinExistence type="inferred from homology"/>
<evidence type="ECO:0000256" key="4">
    <source>
        <dbReference type="ARBA" id="ARBA00023187"/>
    </source>
</evidence>
<feature type="compositionally biased region" description="Basic and acidic residues" evidence="10">
    <location>
        <begin position="1121"/>
        <end position="1142"/>
    </location>
</feature>
<feature type="compositionally biased region" description="Basic and acidic residues" evidence="10">
    <location>
        <begin position="1171"/>
        <end position="1181"/>
    </location>
</feature>